<dbReference type="Proteomes" id="UP001219518">
    <property type="component" value="Unassembled WGS sequence"/>
</dbReference>
<reference evidence="1" key="1">
    <citation type="submission" date="2021-07" db="EMBL/GenBank/DDBJ databases">
        <authorList>
            <person name="Catto M.A."/>
            <person name="Jacobson A."/>
            <person name="Kennedy G."/>
            <person name="Labadie P."/>
            <person name="Hunt B.G."/>
            <person name="Srinivasan R."/>
        </authorList>
    </citation>
    <scope>NUCLEOTIDE SEQUENCE</scope>
    <source>
        <strain evidence="1">PL_HMW_Pooled</strain>
        <tissue evidence="1">Head</tissue>
    </source>
</reference>
<dbReference type="Gene3D" id="3.30.70.270">
    <property type="match status" value="1"/>
</dbReference>
<feature type="non-terminal residue" evidence="1">
    <location>
        <position position="52"/>
    </location>
</feature>
<keyword evidence="2" id="KW-1185">Reference proteome</keyword>
<comment type="caution">
    <text evidence="1">The sequence shown here is derived from an EMBL/GenBank/DDBJ whole genome shotgun (WGS) entry which is preliminary data.</text>
</comment>
<organism evidence="1 2">
    <name type="scientific">Frankliniella fusca</name>
    <dbReference type="NCBI Taxonomy" id="407009"/>
    <lineage>
        <taxon>Eukaryota</taxon>
        <taxon>Metazoa</taxon>
        <taxon>Ecdysozoa</taxon>
        <taxon>Arthropoda</taxon>
        <taxon>Hexapoda</taxon>
        <taxon>Insecta</taxon>
        <taxon>Pterygota</taxon>
        <taxon>Neoptera</taxon>
        <taxon>Paraneoptera</taxon>
        <taxon>Thysanoptera</taxon>
        <taxon>Terebrantia</taxon>
        <taxon>Thripoidea</taxon>
        <taxon>Thripidae</taxon>
        <taxon>Frankliniella</taxon>
    </lineage>
</organism>
<feature type="non-terminal residue" evidence="1">
    <location>
        <position position="1"/>
    </location>
</feature>
<evidence type="ECO:0000313" key="1">
    <source>
        <dbReference type="EMBL" id="KAK3918949.1"/>
    </source>
</evidence>
<gene>
    <name evidence="1" type="ORF">KUF71_001073</name>
</gene>
<protein>
    <submittedName>
        <fullName evidence="1">Ubiquitin-conjugating enzyme E2 W</fullName>
    </submittedName>
</protein>
<dbReference type="EMBL" id="JAHWGI010000968">
    <property type="protein sequence ID" value="KAK3918949.1"/>
    <property type="molecule type" value="Genomic_DNA"/>
</dbReference>
<reference evidence="1" key="2">
    <citation type="journal article" date="2023" name="BMC Genomics">
        <title>Pest status, molecular evolution, and epigenetic factors derived from the genome assembly of Frankliniella fusca, a thysanopteran phytovirus vector.</title>
        <authorList>
            <person name="Catto M.A."/>
            <person name="Labadie P.E."/>
            <person name="Jacobson A.L."/>
            <person name="Kennedy G.G."/>
            <person name="Srinivasan R."/>
            <person name="Hunt B.G."/>
        </authorList>
    </citation>
    <scope>NUCLEOTIDE SEQUENCE</scope>
    <source>
        <strain evidence="1">PL_HMW_Pooled</strain>
    </source>
</reference>
<name>A0AAE1LHK0_9NEOP</name>
<dbReference type="InterPro" id="IPR043128">
    <property type="entry name" value="Rev_trsase/Diguanyl_cyclase"/>
</dbReference>
<dbReference type="AlphaFoldDB" id="A0AAE1LHK0"/>
<sequence length="52" mass="5713">PGAFQYIADRIITPAKEKNAQNDLGDTVSVYLDDICIGGDNVTQMMQRLEAL</sequence>
<evidence type="ECO:0000313" key="2">
    <source>
        <dbReference type="Proteomes" id="UP001219518"/>
    </source>
</evidence>
<accession>A0AAE1LHK0</accession>
<proteinExistence type="predicted"/>